<dbReference type="EMBL" id="JACOPK010000001">
    <property type="protein sequence ID" value="MBC5694371.1"/>
    <property type="molecule type" value="Genomic_DNA"/>
</dbReference>
<keyword evidence="7" id="KW-1185">Reference proteome</keyword>
<dbReference type="PANTHER" id="PTHR30404">
    <property type="entry name" value="N-ACETYLMURAMOYL-L-ALANINE AMIDASE"/>
    <property type="match status" value="1"/>
</dbReference>
<keyword evidence="2" id="KW-0961">Cell wall biogenesis/degradation</keyword>
<dbReference type="RefSeq" id="WP_186968708.1">
    <property type="nucleotide sequence ID" value="NZ_JACOPK010000001.1"/>
</dbReference>
<feature type="region of interest" description="Disordered" evidence="3">
    <location>
        <begin position="158"/>
        <end position="201"/>
    </location>
</feature>
<dbReference type="CDD" id="cd02696">
    <property type="entry name" value="MurNAc-LAA"/>
    <property type="match status" value="1"/>
</dbReference>
<dbReference type="InterPro" id="IPR002508">
    <property type="entry name" value="MurNAc-LAA_cat"/>
</dbReference>
<feature type="chain" id="PRO_5047130309" evidence="4">
    <location>
        <begin position="22"/>
        <end position="565"/>
    </location>
</feature>
<keyword evidence="4" id="KW-0732">Signal</keyword>
<comment type="caution">
    <text evidence="6">The sequence shown here is derived from an EMBL/GenBank/DDBJ whole genome shotgun (WGS) entry which is preliminary data.</text>
</comment>
<accession>A0ABR7GJ80</accession>
<dbReference type="InterPro" id="IPR050695">
    <property type="entry name" value="N-acetylmuramoyl_amidase_3"/>
</dbReference>
<gene>
    <name evidence="6" type="ORF">H8S02_00155</name>
</gene>
<dbReference type="PANTHER" id="PTHR30404:SF0">
    <property type="entry name" value="N-ACETYLMURAMOYL-L-ALANINE AMIDASE AMIC"/>
    <property type="match status" value="1"/>
</dbReference>
<evidence type="ECO:0000313" key="6">
    <source>
        <dbReference type="EMBL" id="MBC5694371.1"/>
    </source>
</evidence>
<dbReference type="Gene3D" id="2.30.30.40">
    <property type="entry name" value="SH3 Domains"/>
    <property type="match status" value="2"/>
</dbReference>
<feature type="compositionally biased region" description="Low complexity" evidence="3">
    <location>
        <begin position="171"/>
        <end position="189"/>
    </location>
</feature>
<evidence type="ECO:0000313" key="7">
    <source>
        <dbReference type="Proteomes" id="UP000641741"/>
    </source>
</evidence>
<proteinExistence type="predicted"/>
<dbReference type="SMART" id="SM00287">
    <property type="entry name" value="SH3b"/>
    <property type="match status" value="2"/>
</dbReference>
<dbReference type="InterPro" id="IPR003646">
    <property type="entry name" value="SH3-like_bac-type"/>
</dbReference>
<organism evidence="6 7">
    <name type="scientific">Agathobaculum hominis</name>
    <dbReference type="NCBI Taxonomy" id="2763014"/>
    <lineage>
        <taxon>Bacteria</taxon>
        <taxon>Bacillati</taxon>
        <taxon>Bacillota</taxon>
        <taxon>Clostridia</taxon>
        <taxon>Eubacteriales</taxon>
        <taxon>Butyricicoccaceae</taxon>
        <taxon>Agathobaculum</taxon>
    </lineage>
</organism>
<sequence length="565" mass="61128">MHFRKITAALCAVLSVTLASAAAASPKVAISDHKFMVNGKAVTPQAYNVDGYNYFKLRDVAYLLSDTTAPFNVTWTPSQSSVINLISGQKYQKVGGELSASTLSSLKVSASTFKVLLNGSAVSFRGYLINDNNYYSIADIADAIGFEAGWDNATRTVRLTTPAPDPEQPDNNNSSNNNNSNNNGSTTPNTPTPAPTPEPVFTTGLYEVNVSSSLTVRSGPATTYPSVGQLSKGDKVVVDSLANGWAHLMDTSAGTSRYVSAGYLKRLSDYDGKTEPDEPFTTGWYRVKVESKLAVRASASSTAKKVGQLSANAEVVVDSLANGWAHLMDTSKGTGRYVSANYLVRVRDYSASEGEPNDPVEPPRTSQIDGRMTVIIDPGHGGSDVGATSVDKVYDEKHINLSVAKYLQSYLESAGVNVIMVRDTLEEGSDLTLRGKVMERYQDTADLFFSVHHNAANTAARGAEALAQVADKNGGPTKILAEKLLEEYRALGVPIRSVVFREGSHGDYYYTNRAAASLYIPALTSEFCFIDNAEDQQFIDSEEDLQAEARAQYNAIMYYFTQVEY</sequence>
<dbReference type="Gene3D" id="3.40.630.40">
    <property type="entry name" value="Zn-dependent exopeptidases"/>
    <property type="match status" value="1"/>
</dbReference>
<evidence type="ECO:0000256" key="3">
    <source>
        <dbReference type="SAM" id="MobiDB-lite"/>
    </source>
</evidence>
<evidence type="ECO:0000256" key="4">
    <source>
        <dbReference type="SAM" id="SignalP"/>
    </source>
</evidence>
<dbReference type="Pfam" id="PF01520">
    <property type="entry name" value="Amidase_3"/>
    <property type="match status" value="1"/>
</dbReference>
<name>A0ABR7GJ80_9FIRM</name>
<keyword evidence="1" id="KW-0378">Hydrolase</keyword>
<evidence type="ECO:0000256" key="1">
    <source>
        <dbReference type="ARBA" id="ARBA00022801"/>
    </source>
</evidence>
<dbReference type="SMART" id="SM00646">
    <property type="entry name" value="Ami_3"/>
    <property type="match status" value="1"/>
</dbReference>
<reference evidence="6 7" key="1">
    <citation type="submission" date="2020-08" db="EMBL/GenBank/DDBJ databases">
        <title>Genome public.</title>
        <authorList>
            <person name="Liu C."/>
            <person name="Sun Q."/>
        </authorList>
    </citation>
    <scope>NUCLEOTIDE SEQUENCE [LARGE SCALE GENOMIC DNA]</scope>
    <source>
        <strain evidence="6 7">M2</strain>
    </source>
</reference>
<evidence type="ECO:0000259" key="5">
    <source>
        <dbReference type="PROSITE" id="PS51781"/>
    </source>
</evidence>
<dbReference type="Pfam" id="PF08239">
    <property type="entry name" value="SH3_3"/>
    <property type="match status" value="1"/>
</dbReference>
<feature type="domain" description="SH3b" evidence="5">
    <location>
        <begin position="203"/>
        <end position="268"/>
    </location>
</feature>
<protein>
    <submittedName>
        <fullName evidence="6">N-acetylmuramoyl-L-alanine amidase</fullName>
    </submittedName>
</protein>
<feature type="signal peptide" evidence="4">
    <location>
        <begin position="1"/>
        <end position="21"/>
    </location>
</feature>
<dbReference type="SUPFAM" id="SSF53187">
    <property type="entry name" value="Zn-dependent exopeptidases"/>
    <property type="match status" value="1"/>
</dbReference>
<evidence type="ECO:0000256" key="2">
    <source>
        <dbReference type="ARBA" id="ARBA00023316"/>
    </source>
</evidence>
<dbReference type="PROSITE" id="PS51781">
    <property type="entry name" value="SH3B"/>
    <property type="match status" value="1"/>
</dbReference>
<dbReference type="Proteomes" id="UP000641741">
    <property type="component" value="Unassembled WGS sequence"/>
</dbReference>